<evidence type="ECO:0000256" key="2">
    <source>
        <dbReference type="ARBA" id="ARBA00012438"/>
    </source>
</evidence>
<feature type="region of interest" description="Disordered" evidence="7">
    <location>
        <begin position="997"/>
        <end position="1036"/>
    </location>
</feature>
<evidence type="ECO:0000313" key="11">
    <source>
        <dbReference type="Proteomes" id="UP001610563"/>
    </source>
</evidence>
<feature type="domain" description="Response regulatory" evidence="9">
    <location>
        <begin position="1043"/>
        <end position="1166"/>
    </location>
</feature>
<dbReference type="PANTHER" id="PTHR43047:SF72">
    <property type="entry name" value="OSMOSENSING HISTIDINE PROTEIN KINASE SLN1"/>
    <property type="match status" value="1"/>
</dbReference>
<keyword evidence="5" id="KW-0418">Kinase</keyword>
<dbReference type="InterPro" id="IPR005467">
    <property type="entry name" value="His_kinase_dom"/>
</dbReference>
<keyword evidence="4" id="KW-0808">Transferase</keyword>
<evidence type="ECO:0000256" key="7">
    <source>
        <dbReference type="SAM" id="MobiDB-lite"/>
    </source>
</evidence>
<comment type="caution">
    <text evidence="10">The sequence shown here is derived from an EMBL/GenBank/DDBJ whole genome shotgun (WGS) entry which is preliminary data.</text>
</comment>
<organism evidence="10 11">
    <name type="scientific">Aspergillus keveii</name>
    <dbReference type="NCBI Taxonomy" id="714993"/>
    <lineage>
        <taxon>Eukaryota</taxon>
        <taxon>Fungi</taxon>
        <taxon>Dikarya</taxon>
        <taxon>Ascomycota</taxon>
        <taxon>Pezizomycotina</taxon>
        <taxon>Eurotiomycetes</taxon>
        <taxon>Eurotiomycetidae</taxon>
        <taxon>Eurotiales</taxon>
        <taxon>Aspergillaceae</taxon>
        <taxon>Aspergillus</taxon>
        <taxon>Aspergillus subgen. Nidulantes</taxon>
    </lineage>
</organism>
<accession>A0ABR4GD77</accession>
<evidence type="ECO:0000256" key="5">
    <source>
        <dbReference type="ARBA" id="ARBA00022777"/>
    </source>
</evidence>
<dbReference type="CDD" id="cd17546">
    <property type="entry name" value="REC_hyHK_CKI1_RcsC-like"/>
    <property type="match status" value="1"/>
</dbReference>
<dbReference type="CDD" id="cd00082">
    <property type="entry name" value="HisKA"/>
    <property type="match status" value="1"/>
</dbReference>
<dbReference type="PRINTS" id="PR00344">
    <property type="entry name" value="BCTRLSENSOR"/>
</dbReference>
<dbReference type="InterPro" id="IPR004358">
    <property type="entry name" value="Sig_transdc_His_kin-like_C"/>
</dbReference>
<evidence type="ECO:0000256" key="6">
    <source>
        <dbReference type="PROSITE-ProRule" id="PRU00169"/>
    </source>
</evidence>
<dbReference type="SUPFAM" id="SSF47384">
    <property type="entry name" value="Homodimeric domain of signal transducing histidine kinase"/>
    <property type="match status" value="1"/>
</dbReference>
<dbReference type="Pfam" id="PF01590">
    <property type="entry name" value="GAF"/>
    <property type="match status" value="1"/>
</dbReference>
<dbReference type="InterPro" id="IPR036890">
    <property type="entry name" value="HATPase_C_sf"/>
</dbReference>
<comment type="catalytic activity">
    <reaction evidence="1">
        <text>ATP + protein L-histidine = ADP + protein N-phospho-L-histidine.</text>
        <dbReference type="EC" id="2.7.13.3"/>
    </reaction>
</comment>
<dbReference type="SUPFAM" id="SSF52172">
    <property type="entry name" value="CheY-like"/>
    <property type="match status" value="1"/>
</dbReference>
<dbReference type="PROSITE" id="PS50110">
    <property type="entry name" value="RESPONSE_REGULATORY"/>
    <property type="match status" value="1"/>
</dbReference>
<dbReference type="InterPro" id="IPR003594">
    <property type="entry name" value="HATPase_dom"/>
</dbReference>
<dbReference type="Pfam" id="PF02518">
    <property type="entry name" value="HATPase_c"/>
    <property type="match status" value="1"/>
</dbReference>
<dbReference type="InterPro" id="IPR003661">
    <property type="entry name" value="HisK_dim/P_dom"/>
</dbReference>
<feature type="region of interest" description="Disordered" evidence="7">
    <location>
        <begin position="238"/>
        <end position="317"/>
    </location>
</feature>
<dbReference type="Proteomes" id="UP001610563">
    <property type="component" value="Unassembled WGS sequence"/>
</dbReference>
<dbReference type="Pfam" id="PF00072">
    <property type="entry name" value="Response_reg"/>
    <property type="match status" value="1"/>
</dbReference>
<evidence type="ECO:0000256" key="3">
    <source>
        <dbReference type="ARBA" id="ARBA00022553"/>
    </source>
</evidence>
<name>A0ABR4GD77_9EURO</name>
<sequence length="1169" mass="128635">MEASASPASLQEEHEADHRARALFHYFQPDNPALLPDHSPCDTPGASSNQTKSSPNLVLTALAQLAAVKLGVQRAIISLIDRETLYVVAEASRSLNLGDNSVYDNDGDGLWMGCSRGPVAGTLCEKTITLYPTPQDRYPLFTVDDLQLDPRYCHIPCVSGSPFFRFYAGTPLMTSNGINIGSLYVIDPRPNLVLTNSHRETIGVTAKAVMEYLETSRRSLESGRLRRVLSGFNSFVQDQRQTNSESGSSSLSVDVSDSDQSSPPSTPPASPPETDVRPYSEDTNSTVSTASPVHGRSLSIRASDLPSPEKRRNVAPEPVATLAASPMNNRREAFQRAADTMRQSLGLGEDGGVAIFALKERLSVDIDDEEDLVEDPDAVPRSAASAWAMSTKHSQNWTGEDALDEIPSKQMTRRFLQRIMRRFCHGALWYFHRDGTAFSSDEETNQRSSDQVTLQPPALLHPRASGALSGKDTDHLRTCFPTATRIIFAPLWDPLNSRWFGGCFCWSSEETRIFSPNVELGGVLGFCSSLMTEDSRIRSQEADNKKAAFIGSISHELRSPLHGILAAVEFLAEQTMPNSAMLLLDTIRACSQTLSDVFEQILDFSKINSFRRRSRTGSATTHRETRSLYILKEVDIVTIVEEAIQSICSGAHHLNITQASETLGSSTYVDISLDIDKHDWMFSLDPGALRRIVMNVFGNALKYTSQGSIRVKMEIQPKNKTGSRDGFDTVLLTVSDTGRGISNNYLRHHLFTPFMQENPLSPGTGLGLSLVNSIVRSLKGTIKIKSQVETGTVVKIAIPLMRPEKPNGIQHTVAPDGSDSNAEDAVENIRQALKLKTVACVEPEDPSTHSPRSFLTITKYLKQWFDIPVQKWSPGLSADLVIADEKQLHRLHGLTEETHLLILHREGHRSYQKSTAHHHIRARIGWLSLPCGPYRLARMIQACLQAQPQPMSQPVPGENGDTITNGAHASQSHKMNLPLRPARPSLLPSTTEPIIPVLAPDSEPNNSISVKRDIAQQDRATTSEPGTPMSKEIEPAKGTDPRRVLLVEDNPINMLLLQRIIERQEPIVIHKAINGKEAVAAAKTLAEGYHYIFMDLSMPVMDGFEATRAIRAIEAERHVASPAKIIALTGLGSNDDITKAYEAGVDVFITKPVSLKKVMQLVDLPKPTK</sequence>
<dbReference type="Pfam" id="PF00512">
    <property type="entry name" value="HisKA"/>
    <property type="match status" value="1"/>
</dbReference>
<feature type="compositionally biased region" description="Polar residues" evidence="7">
    <location>
        <begin position="281"/>
        <end position="291"/>
    </location>
</feature>
<reference evidence="10 11" key="1">
    <citation type="submission" date="2024-07" db="EMBL/GenBank/DDBJ databases">
        <title>Section-level genome sequencing and comparative genomics of Aspergillus sections Usti and Cavernicolus.</title>
        <authorList>
            <consortium name="Lawrence Berkeley National Laboratory"/>
            <person name="Nybo J.L."/>
            <person name="Vesth T.C."/>
            <person name="Theobald S."/>
            <person name="Frisvad J.C."/>
            <person name="Larsen T.O."/>
            <person name="Kjaerboelling I."/>
            <person name="Rothschild-Mancinelli K."/>
            <person name="Lyhne E.K."/>
            <person name="Kogle M.E."/>
            <person name="Barry K."/>
            <person name="Clum A."/>
            <person name="Na H."/>
            <person name="Ledsgaard L."/>
            <person name="Lin J."/>
            <person name="Lipzen A."/>
            <person name="Kuo A."/>
            <person name="Riley R."/>
            <person name="Mondo S."/>
            <person name="Labutti K."/>
            <person name="Haridas S."/>
            <person name="Pangalinan J."/>
            <person name="Salamov A.A."/>
            <person name="Simmons B.A."/>
            <person name="Magnuson J.K."/>
            <person name="Chen J."/>
            <person name="Drula E."/>
            <person name="Henrissat B."/>
            <person name="Wiebenga A."/>
            <person name="Lubbers R.J."/>
            <person name="Gomes A.C."/>
            <person name="Makela M.R."/>
            <person name="Stajich J."/>
            <person name="Grigoriev I.V."/>
            <person name="Mortensen U.H."/>
            <person name="De Vries R.P."/>
            <person name="Baker S.E."/>
            <person name="Andersen M.R."/>
        </authorList>
    </citation>
    <scope>NUCLEOTIDE SEQUENCE [LARGE SCALE GENOMIC DNA]</scope>
    <source>
        <strain evidence="10 11">CBS 209.92</strain>
    </source>
</reference>
<dbReference type="InterPro" id="IPR011006">
    <property type="entry name" value="CheY-like_superfamily"/>
</dbReference>
<dbReference type="InterPro" id="IPR003018">
    <property type="entry name" value="GAF"/>
</dbReference>
<dbReference type="SUPFAM" id="SSF55781">
    <property type="entry name" value="GAF domain-like"/>
    <property type="match status" value="1"/>
</dbReference>
<dbReference type="EC" id="2.7.13.3" evidence="2"/>
<feature type="modified residue" description="4-aspartylphosphate" evidence="6">
    <location>
        <position position="1095"/>
    </location>
</feature>
<proteinExistence type="predicted"/>
<dbReference type="PROSITE" id="PS50109">
    <property type="entry name" value="HIS_KIN"/>
    <property type="match status" value="1"/>
</dbReference>
<dbReference type="SUPFAM" id="SSF55874">
    <property type="entry name" value="ATPase domain of HSP90 chaperone/DNA topoisomerase II/histidine kinase"/>
    <property type="match status" value="1"/>
</dbReference>
<dbReference type="SMART" id="SM00448">
    <property type="entry name" value="REC"/>
    <property type="match status" value="1"/>
</dbReference>
<dbReference type="EMBL" id="JBFTWV010000022">
    <property type="protein sequence ID" value="KAL2796991.1"/>
    <property type="molecule type" value="Genomic_DNA"/>
</dbReference>
<gene>
    <name evidence="10" type="ORF">BJX66DRAFT_117329</name>
</gene>
<dbReference type="SMART" id="SM00387">
    <property type="entry name" value="HATPase_c"/>
    <property type="match status" value="1"/>
</dbReference>
<dbReference type="Gene3D" id="3.30.565.10">
    <property type="entry name" value="Histidine kinase-like ATPase, C-terminal domain"/>
    <property type="match status" value="1"/>
</dbReference>
<protein>
    <recommendedName>
        <fullName evidence="2">histidine kinase</fullName>
        <ecNumber evidence="2">2.7.13.3</ecNumber>
    </recommendedName>
</protein>
<keyword evidence="11" id="KW-1185">Reference proteome</keyword>
<evidence type="ECO:0000256" key="4">
    <source>
        <dbReference type="ARBA" id="ARBA00022679"/>
    </source>
</evidence>
<dbReference type="InterPro" id="IPR001789">
    <property type="entry name" value="Sig_transdc_resp-reg_receiver"/>
</dbReference>
<dbReference type="InterPro" id="IPR036097">
    <property type="entry name" value="HisK_dim/P_sf"/>
</dbReference>
<evidence type="ECO:0000259" key="8">
    <source>
        <dbReference type="PROSITE" id="PS50109"/>
    </source>
</evidence>
<dbReference type="SMART" id="SM00388">
    <property type="entry name" value="HisKA"/>
    <property type="match status" value="1"/>
</dbReference>
<feature type="domain" description="Histidine kinase" evidence="8">
    <location>
        <begin position="552"/>
        <end position="802"/>
    </location>
</feature>
<feature type="compositionally biased region" description="Low complexity" evidence="7">
    <location>
        <begin position="244"/>
        <end position="263"/>
    </location>
</feature>
<dbReference type="Gene3D" id="1.10.287.130">
    <property type="match status" value="1"/>
</dbReference>
<dbReference type="PANTHER" id="PTHR43047">
    <property type="entry name" value="TWO-COMPONENT HISTIDINE PROTEIN KINASE"/>
    <property type="match status" value="1"/>
</dbReference>
<evidence type="ECO:0000256" key="1">
    <source>
        <dbReference type="ARBA" id="ARBA00000085"/>
    </source>
</evidence>
<evidence type="ECO:0000259" key="9">
    <source>
        <dbReference type="PROSITE" id="PS50110"/>
    </source>
</evidence>
<keyword evidence="3 6" id="KW-0597">Phosphoprotein</keyword>
<dbReference type="Gene3D" id="3.40.50.2300">
    <property type="match status" value="1"/>
</dbReference>
<evidence type="ECO:0000313" key="10">
    <source>
        <dbReference type="EMBL" id="KAL2796991.1"/>
    </source>
</evidence>